<feature type="transmembrane region" description="Helical" evidence="5">
    <location>
        <begin position="152"/>
        <end position="174"/>
    </location>
</feature>
<dbReference type="InterPro" id="IPR000412">
    <property type="entry name" value="ABC_2_transport"/>
</dbReference>
<feature type="transmembrane region" description="Helical" evidence="5">
    <location>
        <begin position="115"/>
        <end position="140"/>
    </location>
</feature>
<evidence type="ECO:0000313" key="7">
    <source>
        <dbReference type="EMBL" id="XBP69646.1"/>
    </source>
</evidence>
<dbReference type="InterPro" id="IPR013525">
    <property type="entry name" value="ABC2_TM"/>
</dbReference>
<evidence type="ECO:0000256" key="3">
    <source>
        <dbReference type="ARBA" id="ARBA00022989"/>
    </source>
</evidence>
<dbReference type="Pfam" id="PF01061">
    <property type="entry name" value="ABC2_membrane"/>
    <property type="match status" value="1"/>
</dbReference>
<sequence>MSRTPLSLHIVRAMRAVVGREIHKFLRQPSRLGSALVRPLLWFVVFSAGFNNVFGVSIVPPYETYVEYQEYMVPGLLAMVALFNGMQSSLSMVYDREMGMMRLLLTAPLPRGWLLAFKLLGGTSLSLLQMLVFVLIAFAFGVRFDPKNLPLLVLAMLCGATLLAALGLMLSVYIKQLENFAGTMNFVIFPMFFISPALYPLWKLEESGAWWLLILAQWNPFTHVVEAMRFAMYGQINALSWAVVLFGTAVFFGLAWWGYDPQRGWIKQRGAA</sequence>
<dbReference type="PANTHER" id="PTHR43229">
    <property type="entry name" value="NODULATION PROTEIN J"/>
    <property type="match status" value="1"/>
</dbReference>
<feature type="transmembrane region" description="Helical" evidence="5">
    <location>
        <begin position="40"/>
        <end position="59"/>
    </location>
</feature>
<comment type="similarity">
    <text evidence="5">Belongs to the ABC-2 integral membrane protein family.</text>
</comment>
<dbReference type="PROSITE" id="PS51012">
    <property type="entry name" value="ABC_TM2"/>
    <property type="match status" value="1"/>
</dbReference>
<feature type="transmembrane region" description="Helical" evidence="5">
    <location>
        <begin position="71"/>
        <end position="94"/>
    </location>
</feature>
<feature type="domain" description="ABC transmembrane type-2" evidence="6">
    <location>
        <begin position="30"/>
        <end position="262"/>
    </location>
</feature>
<keyword evidence="5" id="KW-1003">Cell membrane</keyword>
<dbReference type="EMBL" id="CP157675">
    <property type="protein sequence ID" value="XBP69646.1"/>
    <property type="molecule type" value="Genomic_DNA"/>
</dbReference>
<keyword evidence="3 5" id="KW-1133">Transmembrane helix</keyword>
<dbReference type="GO" id="GO:0043190">
    <property type="term" value="C:ATP-binding cassette (ABC) transporter complex"/>
    <property type="evidence" value="ECO:0007669"/>
    <property type="project" value="InterPro"/>
</dbReference>
<comment type="subcellular location">
    <subcellularLocation>
        <location evidence="5">Cell inner membrane</location>
        <topology evidence="5">Multi-pass membrane protein</topology>
    </subcellularLocation>
    <subcellularLocation>
        <location evidence="1">Membrane</location>
        <topology evidence="1">Multi-pass membrane protein</topology>
    </subcellularLocation>
</comment>
<protein>
    <recommendedName>
        <fullName evidence="5">Transport permease protein</fullName>
    </recommendedName>
</protein>
<accession>A0AAU7LPX4</accession>
<feature type="transmembrane region" description="Helical" evidence="5">
    <location>
        <begin position="186"/>
        <end position="202"/>
    </location>
</feature>
<keyword evidence="4 5" id="KW-0472">Membrane</keyword>
<keyword evidence="2 5" id="KW-0812">Transmembrane</keyword>
<dbReference type="AlphaFoldDB" id="A0AAU7LPX4"/>
<proteinExistence type="inferred from homology"/>
<dbReference type="InterPro" id="IPR022403">
    <property type="entry name" value="Alc_ABC_transptr_permease"/>
</dbReference>
<dbReference type="PIRSF" id="PIRSF006648">
    <property type="entry name" value="DrrB"/>
    <property type="match status" value="1"/>
</dbReference>
<dbReference type="RefSeq" id="WP_349278412.1">
    <property type="nucleotide sequence ID" value="NZ_CBCSCU010000006.1"/>
</dbReference>
<evidence type="ECO:0000256" key="4">
    <source>
        <dbReference type="ARBA" id="ARBA00023136"/>
    </source>
</evidence>
<name>A0AAU7LPX4_9BURK</name>
<gene>
    <name evidence="7" type="ORF">ABLV49_17430</name>
</gene>
<dbReference type="InterPro" id="IPR051784">
    <property type="entry name" value="Nod_factor_ABC_transporter"/>
</dbReference>
<dbReference type="InterPro" id="IPR047817">
    <property type="entry name" value="ABC2_TM_bact-type"/>
</dbReference>
<evidence type="ECO:0000259" key="6">
    <source>
        <dbReference type="PROSITE" id="PS51012"/>
    </source>
</evidence>
<dbReference type="GO" id="GO:0140359">
    <property type="term" value="F:ABC-type transporter activity"/>
    <property type="evidence" value="ECO:0007669"/>
    <property type="project" value="InterPro"/>
</dbReference>
<dbReference type="NCBIfam" id="TIGR03861">
    <property type="entry name" value="phenyl_ABC_PedC"/>
    <property type="match status" value="1"/>
</dbReference>
<keyword evidence="5" id="KW-0813">Transport</keyword>
<feature type="transmembrane region" description="Helical" evidence="5">
    <location>
        <begin position="238"/>
        <end position="259"/>
    </location>
</feature>
<dbReference type="PANTHER" id="PTHR43229:SF2">
    <property type="entry name" value="NODULATION PROTEIN J"/>
    <property type="match status" value="1"/>
</dbReference>
<reference evidence="7" key="1">
    <citation type="submission" date="2024-05" db="EMBL/GenBank/DDBJ databases">
        <authorList>
            <person name="Bunk B."/>
            <person name="Swiderski J."/>
            <person name="Sproer C."/>
            <person name="Thiel V."/>
        </authorList>
    </citation>
    <scope>NUCLEOTIDE SEQUENCE</scope>
    <source>
        <strain evidence="7">DSM 17735</strain>
    </source>
</reference>
<evidence type="ECO:0000256" key="1">
    <source>
        <dbReference type="ARBA" id="ARBA00004141"/>
    </source>
</evidence>
<evidence type="ECO:0000256" key="5">
    <source>
        <dbReference type="RuleBase" id="RU361157"/>
    </source>
</evidence>
<evidence type="ECO:0000256" key="2">
    <source>
        <dbReference type="ARBA" id="ARBA00022692"/>
    </source>
</evidence>
<organism evidence="7">
    <name type="scientific">Polaromonas hydrogenivorans</name>
    <dbReference type="NCBI Taxonomy" id="335476"/>
    <lineage>
        <taxon>Bacteria</taxon>
        <taxon>Pseudomonadati</taxon>
        <taxon>Pseudomonadota</taxon>
        <taxon>Betaproteobacteria</taxon>
        <taxon>Burkholderiales</taxon>
        <taxon>Comamonadaceae</taxon>
        <taxon>Polaromonas</taxon>
    </lineage>
</organism>